<dbReference type="InterPro" id="IPR029058">
    <property type="entry name" value="AB_hydrolase_fold"/>
</dbReference>
<dbReference type="Gene3D" id="3.40.50.1820">
    <property type="entry name" value="alpha/beta hydrolase"/>
    <property type="match status" value="1"/>
</dbReference>
<accession>A0A963YVU1</accession>
<dbReference type="PRINTS" id="PR00111">
    <property type="entry name" value="ABHYDROLASE"/>
</dbReference>
<dbReference type="GO" id="GO:0016787">
    <property type="term" value="F:hydrolase activity"/>
    <property type="evidence" value="ECO:0007669"/>
    <property type="project" value="UniProtKB-KW"/>
</dbReference>
<sequence>MASILLIHGLFGSLSAPGILSAFRDVRVLAPDLIGYGSCREGAPDGWTLHEQADHVAAWLRERKAGPVHVVGHSVGGAIAVLFAGRHPELTRSLTSVEGNFTLTDAFWSQKISTQPVSEIEEEVDRFRADAAAWIGRSGVAPTPFAVATAALWLDNQPASTLRSQARAVVAATAEDAYLNGVRDLVESGLPIHLVAGARSRSSWDVPDWLSFRAATDTNIPNTGHLMMLEKPELFAQVLCRNLVV</sequence>
<dbReference type="PANTHER" id="PTHR43798">
    <property type="entry name" value="MONOACYLGLYCEROL LIPASE"/>
    <property type="match status" value="1"/>
</dbReference>
<dbReference type="Pfam" id="PF12697">
    <property type="entry name" value="Abhydrolase_6"/>
    <property type="match status" value="1"/>
</dbReference>
<dbReference type="SUPFAM" id="SSF53474">
    <property type="entry name" value="alpha/beta-Hydrolases"/>
    <property type="match status" value="1"/>
</dbReference>
<proteinExistence type="predicted"/>
<evidence type="ECO:0000313" key="3">
    <source>
        <dbReference type="Proteomes" id="UP000708298"/>
    </source>
</evidence>
<evidence type="ECO:0000259" key="1">
    <source>
        <dbReference type="Pfam" id="PF12697"/>
    </source>
</evidence>
<keyword evidence="3" id="KW-1185">Reference proteome</keyword>
<keyword evidence="2" id="KW-0378">Hydrolase</keyword>
<name>A0A963YVU1_9PROT</name>
<dbReference type="InterPro" id="IPR000073">
    <property type="entry name" value="AB_hydrolase_1"/>
</dbReference>
<dbReference type="AlphaFoldDB" id="A0A963YVU1"/>
<dbReference type="EMBL" id="JAESVB010000018">
    <property type="protein sequence ID" value="MCB8877856.1"/>
    <property type="molecule type" value="Genomic_DNA"/>
</dbReference>
<reference evidence="2" key="2">
    <citation type="submission" date="2021-01" db="EMBL/GenBank/DDBJ databases">
        <authorList>
            <person name="Mieszkin S."/>
            <person name="Pouder E."/>
            <person name="Alain K."/>
        </authorList>
    </citation>
    <scope>NUCLEOTIDE SEQUENCE</scope>
    <source>
        <strain evidence="2">HW T2.11</strain>
    </source>
</reference>
<protein>
    <submittedName>
        <fullName evidence="2">Alpha/beta hydrolase</fullName>
    </submittedName>
</protein>
<dbReference type="Proteomes" id="UP000708298">
    <property type="component" value="Unassembled WGS sequence"/>
</dbReference>
<dbReference type="PANTHER" id="PTHR43798:SF33">
    <property type="entry name" value="HYDROLASE, PUTATIVE (AFU_ORTHOLOGUE AFUA_2G14860)-RELATED"/>
    <property type="match status" value="1"/>
</dbReference>
<reference evidence="2" key="1">
    <citation type="journal article" date="2021" name="Microorganisms">
        <title>Acidisoma silvae sp. nov. and Acidisomacellulosilytica sp. nov., Two Acidophilic Bacteria Isolated from Decaying Wood, Hydrolyzing Cellulose and Producing Poly-3-hydroxybutyrate.</title>
        <authorList>
            <person name="Mieszkin S."/>
            <person name="Pouder E."/>
            <person name="Uroz S."/>
            <person name="Simon-Colin C."/>
            <person name="Alain K."/>
        </authorList>
    </citation>
    <scope>NUCLEOTIDE SEQUENCE</scope>
    <source>
        <strain evidence="2">HW T2.11</strain>
    </source>
</reference>
<dbReference type="GO" id="GO:0016020">
    <property type="term" value="C:membrane"/>
    <property type="evidence" value="ECO:0007669"/>
    <property type="project" value="TreeGrafter"/>
</dbReference>
<dbReference type="InterPro" id="IPR050266">
    <property type="entry name" value="AB_hydrolase_sf"/>
</dbReference>
<organism evidence="2 3">
    <name type="scientific">Acidisoma silvae</name>
    <dbReference type="NCBI Taxonomy" id="2802396"/>
    <lineage>
        <taxon>Bacteria</taxon>
        <taxon>Pseudomonadati</taxon>
        <taxon>Pseudomonadota</taxon>
        <taxon>Alphaproteobacteria</taxon>
        <taxon>Acetobacterales</taxon>
        <taxon>Acidocellaceae</taxon>
        <taxon>Acidisoma</taxon>
    </lineage>
</organism>
<evidence type="ECO:0000313" key="2">
    <source>
        <dbReference type="EMBL" id="MCB8877856.1"/>
    </source>
</evidence>
<gene>
    <name evidence="2" type="ORF">ASILVAE211_21875</name>
</gene>
<comment type="caution">
    <text evidence="2">The sequence shown here is derived from an EMBL/GenBank/DDBJ whole genome shotgun (WGS) entry which is preliminary data.</text>
</comment>
<dbReference type="RefSeq" id="WP_227323495.1">
    <property type="nucleotide sequence ID" value="NZ_JAESVB010000018.1"/>
</dbReference>
<feature type="domain" description="AB hydrolase-1" evidence="1">
    <location>
        <begin position="4"/>
        <end position="237"/>
    </location>
</feature>